<dbReference type="InterPro" id="IPR008927">
    <property type="entry name" value="6-PGluconate_DH-like_C_sf"/>
</dbReference>
<protein>
    <submittedName>
        <fullName evidence="2">Oxidoreductase</fullName>
    </submittedName>
</protein>
<dbReference type="InterPro" id="IPR013752">
    <property type="entry name" value="KPA_reductase"/>
</dbReference>
<organism evidence="2 3">
    <name type="scientific">Arthrobacter deserti</name>
    <dbReference type="NCBI Taxonomy" id="1742687"/>
    <lineage>
        <taxon>Bacteria</taxon>
        <taxon>Bacillati</taxon>
        <taxon>Actinomycetota</taxon>
        <taxon>Actinomycetes</taxon>
        <taxon>Micrococcales</taxon>
        <taxon>Micrococcaceae</taxon>
        <taxon>Arthrobacter</taxon>
    </lineage>
</organism>
<sequence>RGPVGDIVACPGGEEFALAVIAEAEAVAAAAGYPVPGGEHAMSVNLLTEPSSVFTSSLYRDVAAGLPHEGEHILGRFAARADAHGVPVPLTRLALLQLRAQDRRDR</sequence>
<feature type="domain" description="Ketopantoate reductase C-terminal" evidence="1">
    <location>
        <begin position="3"/>
        <end position="99"/>
    </location>
</feature>
<dbReference type="SUPFAM" id="SSF48179">
    <property type="entry name" value="6-phosphogluconate dehydrogenase C-terminal domain-like"/>
    <property type="match status" value="1"/>
</dbReference>
<dbReference type="Pfam" id="PF08546">
    <property type="entry name" value="ApbA_C"/>
    <property type="match status" value="1"/>
</dbReference>
<dbReference type="Proteomes" id="UP000523795">
    <property type="component" value="Unassembled WGS sequence"/>
</dbReference>
<keyword evidence="3" id="KW-1185">Reference proteome</keyword>
<evidence type="ECO:0000313" key="2">
    <source>
        <dbReference type="EMBL" id="NKX51607.1"/>
    </source>
</evidence>
<reference evidence="2 3" key="1">
    <citation type="submission" date="2020-04" db="EMBL/GenBank/DDBJ databases">
        <authorList>
            <person name="Liu S."/>
        </authorList>
    </citation>
    <scope>NUCLEOTIDE SEQUENCE [LARGE SCALE GENOMIC DNA]</scope>
    <source>
        <strain evidence="2 3">CGMCC 1.15091</strain>
    </source>
</reference>
<name>A0ABX1JQJ8_9MICC</name>
<feature type="non-terminal residue" evidence="2">
    <location>
        <position position="1"/>
    </location>
</feature>
<gene>
    <name evidence="2" type="ORF">HER39_13730</name>
</gene>
<dbReference type="InterPro" id="IPR013328">
    <property type="entry name" value="6PGD_dom2"/>
</dbReference>
<evidence type="ECO:0000259" key="1">
    <source>
        <dbReference type="Pfam" id="PF08546"/>
    </source>
</evidence>
<comment type="caution">
    <text evidence="2">The sequence shown here is derived from an EMBL/GenBank/DDBJ whole genome shotgun (WGS) entry which is preliminary data.</text>
</comment>
<accession>A0ABX1JQJ8</accession>
<dbReference type="Gene3D" id="1.10.1040.10">
    <property type="entry name" value="N-(1-d-carboxylethyl)-l-norvaline Dehydrogenase, domain 2"/>
    <property type="match status" value="1"/>
</dbReference>
<evidence type="ECO:0000313" key="3">
    <source>
        <dbReference type="Proteomes" id="UP000523795"/>
    </source>
</evidence>
<proteinExistence type="predicted"/>
<dbReference type="EMBL" id="JAAZSR010000264">
    <property type="protein sequence ID" value="NKX51607.1"/>
    <property type="molecule type" value="Genomic_DNA"/>
</dbReference>